<proteinExistence type="inferred from homology"/>
<dbReference type="Proteomes" id="UP000297031">
    <property type="component" value="Chromosome"/>
</dbReference>
<dbReference type="Gene3D" id="3.40.50.720">
    <property type="entry name" value="NAD(P)-binding Rossmann-like Domain"/>
    <property type="match status" value="1"/>
</dbReference>
<dbReference type="RefSeq" id="WP_123395864.1">
    <property type="nucleotide sequence ID" value="NZ_CANQMU010000004.1"/>
</dbReference>
<evidence type="ECO:0000313" key="3">
    <source>
        <dbReference type="EMBL" id="QCD35181.1"/>
    </source>
</evidence>
<sequence length="336" mass="38027">MTHKKILVLGATGHLGAYSSVYLNECGYDVVAIGHRNSDNGFFLTKGIEYIGGFDLSDKETFKKLPTDIDAVVHLAGTMPAHADASPMPYINSIVVGMVNLCEWLKITKCRRVIFNTTPSDVCQFFGTDKPVKDDAQRSFPKDGGDHAIYAIAKNAAVDILEHYNHLCGISSCIFRHLTVYGYQPNPYYHINGVKKMLPWRIIQHKAEQNQPVEIWGDPSRKKELLYIKDFTNAVKCALETGVEGIFNLSGDRPYTLEEQIDGIIETFNSPKCKSEKIYIPDKPNTPQNLLDSTKAKEIMSWIPKYDWKSACIDMKKEKQIEPFSLLWGKSEEFKY</sequence>
<protein>
    <submittedName>
        <fullName evidence="3">NAD(P)-dependent oxidoreductase</fullName>
    </submittedName>
</protein>
<dbReference type="Pfam" id="PF01370">
    <property type="entry name" value="Epimerase"/>
    <property type="match status" value="1"/>
</dbReference>
<gene>
    <name evidence="3" type="ORF">E7746_04420</name>
</gene>
<dbReference type="AlphaFoldDB" id="A0A4P7VN23"/>
<comment type="similarity">
    <text evidence="1">Belongs to the NAD(P)-dependent epimerase/dehydratase family.</text>
</comment>
<dbReference type="KEGG" id="mgod:E7746_04420"/>
<organism evidence="3 4">
    <name type="scientific">Muribaculum gordoncarteri</name>
    <dbReference type="NCBI Taxonomy" id="2530390"/>
    <lineage>
        <taxon>Bacteria</taxon>
        <taxon>Pseudomonadati</taxon>
        <taxon>Bacteroidota</taxon>
        <taxon>Bacteroidia</taxon>
        <taxon>Bacteroidales</taxon>
        <taxon>Muribaculaceae</taxon>
        <taxon>Muribaculum</taxon>
    </lineage>
</organism>
<dbReference type="InterPro" id="IPR036291">
    <property type="entry name" value="NAD(P)-bd_dom_sf"/>
</dbReference>
<keyword evidence="4" id="KW-1185">Reference proteome</keyword>
<evidence type="ECO:0000256" key="1">
    <source>
        <dbReference type="ARBA" id="ARBA00007637"/>
    </source>
</evidence>
<dbReference type="InterPro" id="IPR001509">
    <property type="entry name" value="Epimerase_deHydtase"/>
</dbReference>
<dbReference type="PANTHER" id="PTHR43000">
    <property type="entry name" value="DTDP-D-GLUCOSE 4,6-DEHYDRATASE-RELATED"/>
    <property type="match status" value="1"/>
</dbReference>
<dbReference type="SUPFAM" id="SSF51735">
    <property type="entry name" value="NAD(P)-binding Rossmann-fold domains"/>
    <property type="match status" value="1"/>
</dbReference>
<evidence type="ECO:0000313" key="4">
    <source>
        <dbReference type="Proteomes" id="UP000297031"/>
    </source>
</evidence>
<evidence type="ECO:0000259" key="2">
    <source>
        <dbReference type="Pfam" id="PF01370"/>
    </source>
</evidence>
<accession>A0A4P7VN23</accession>
<dbReference type="OrthoDB" id="9803111at2"/>
<reference evidence="3 4" key="1">
    <citation type="submission" date="2019-02" db="EMBL/GenBank/DDBJ databases">
        <title>Isolation and identification of novel species under the genus Muribaculum.</title>
        <authorList>
            <person name="Miyake S."/>
            <person name="Ding Y."/>
            <person name="Low A."/>
            <person name="Soh M."/>
            <person name="Seedorf H."/>
        </authorList>
    </citation>
    <scope>NUCLEOTIDE SEQUENCE [LARGE SCALE GENOMIC DNA]</scope>
    <source>
        <strain evidence="3 4">TLL-A4</strain>
    </source>
</reference>
<name>A0A4P7VN23_9BACT</name>
<feature type="domain" description="NAD-dependent epimerase/dehydratase" evidence="2">
    <location>
        <begin position="6"/>
        <end position="248"/>
    </location>
</feature>
<dbReference type="EMBL" id="CP039393">
    <property type="protein sequence ID" value="QCD35181.1"/>
    <property type="molecule type" value="Genomic_DNA"/>
</dbReference>